<dbReference type="InterPro" id="IPR019734">
    <property type="entry name" value="TPR_rpt"/>
</dbReference>
<dbReference type="GO" id="GO:0006355">
    <property type="term" value="P:regulation of DNA-templated transcription"/>
    <property type="evidence" value="ECO:0007669"/>
    <property type="project" value="InterPro"/>
</dbReference>
<dbReference type="CDD" id="cd15831">
    <property type="entry name" value="BTAD"/>
    <property type="match status" value="1"/>
</dbReference>
<dbReference type="AlphaFoldDB" id="A0A495VZP3"/>
<feature type="DNA-binding region" description="OmpR/PhoB-type" evidence="3">
    <location>
        <begin position="1"/>
        <end position="96"/>
    </location>
</feature>
<dbReference type="InterPro" id="IPR027417">
    <property type="entry name" value="P-loop_NTPase"/>
</dbReference>
<dbReference type="InterPro" id="IPR049945">
    <property type="entry name" value="AAA_22"/>
</dbReference>
<dbReference type="Pfam" id="PF13401">
    <property type="entry name" value="AAA_22"/>
    <property type="match status" value="1"/>
</dbReference>
<dbReference type="EMBL" id="RBXO01000001">
    <property type="protein sequence ID" value="RKT54679.1"/>
    <property type="molecule type" value="Genomic_DNA"/>
</dbReference>
<dbReference type="InterPro" id="IPR011990">
    <property type="entry name" value="TPR-like_helical_dom_sf"/>
</dbReference>
<dbReference type="SMART" id="SM01043">
    <property type="entry name" value="BTAD"/>
    <property type="match status" value="1"/>
</dbReference>
<dbReference type="Gene3D" id="1.25.40.10">
    <property type="entry name" value="Tetratricopeptide repeat domain"/>
    <property type="match status" value="3"/>
</dbReference>
<name>A0A495VZP3_9PSEU</name>
<dbReference type="SMART" id="SM00028">
    <property type="entry name" value="TPR"/>
    <property type="match status" value="3"/>
</dbReference>
<dbReference type="SUPFAM" id="SSF48452">
    <property type="entry name" value="TPR-like"/>
    <property type="match status" value="3"/>
</dbReference>
<dbReference type="GO" id="GO:0016887">
    <property type="term" value="F:ATP hydrolysis activity"/>
    <property type="evidence" value="ECO:0007669"/>
    <property type="project" value="InterPro"/>
</dbReference>
<dbReference type="RefSeq" id="WP_121006465.1">
    <property type="nucleotide sequence ID" value="NZ_RBXO01000001.1"/>
</dbReference>
<dbReference type="SMART" id="SM00862">
    <property type="entry name" value="Trans_reg_C"/>
    <property type="match status" value="1"/>
</dbReference>
<protein>
    <submittedName>
        <fullName evidence="5">Putative ATPase</fullName>
    </submittedName>
</protein>
<dbReference type="OrthoDB" id="499349at2"/>
<dbReference type="PRINTS" id="PR00364">
    <property type="entry name" value="DISEASERSIST"/>
</dbReference>
<evidence type="ECO:0000256" key="2">
    <source>
        <dbReference type="ARBA" id="ARBA00023125"/>
    </source>
</evidence>
<dbReference type="Gene3D" id="1.10.10.10">
    <property type="entry name" value="Winged helix-like DNA-binding domain superfamily/Winged helix DNA-binding domain"/>
    <property type="match status" value="1"/>
</dbReference>
<dbReference type="InterPro" id="IPR016032">
    <property type="entry name" value="Sig_transdc_resp-reg_C-effctor"/>
</dbReference>
<evidence type="ECO:0000313" key="6">
    <source>
        <dbReference type="Proteomes" id="UP000282084"/>
    </source>
</evidence>
<dbReference type="InterPro" id="IPR005158">
    <property type="entry name" value="BTAD"/>
</dbReference>
<accession>A0A495VZP3</accession>
<comment type="caution">
    <text evidence="5">The sequence shown here is derived from an EMBL/GenBank/DDBJ whole genome shotgun (WGS) entry which is preliminary data.</text>
</comment>
<dbReference type="SUPFAM" id="SSF52540">
    <property type="entry name" value="P-loop containing nucleoside triphosphate hydrolases"/>
    <property type="match status" value="1"/>
</dbReference>
<proteinExistence type="inferred from homology"/>
<dbReference type="PANTHER" id="PTHR47691:SF3">
    <property type="entry name" value="HTH-TYPE TRANSCRIPTIONAL REGULATOR RV0890C-RELATED"/>
    <property type="match status" value="1"/>
</dbReference>
<sequence>MRFGVLGPLEVWTSDGRPVRVRETRVRTLLTALLVHRGRAVAVDRLVDALWGDAPPANDVRTLRSKVSLLRRTLEDAEPGGRDLIESRPAGYLLRVADDAVDAGRFEALLRRVRTVGGDPRAKARLLGEAAALWRGTKAFADHADEEFVRAEARRFEEQRLAALEELAEARLALGEHALLAGELGELVAANPLRERLRSAHVRALYLAGRQDEALASLGELRDRLRDDLGLDPGHELAALHEAILRQDAALAPAAAPEARPRHTLPVPLTDLIGRIEEVRRIDALLSAERLVTLTGPGGVGKTRLALAVAARRAGELPDGVLLVELATARTAAEAHEAVAAVLGLRDDLRAPVRHLSDQLADALAGRATLLVLDNCEHVVEPVAELTARLLSAAPALRVLATSREPLAVVGELRWPVEPLGLPEPSGPSGTAGTGGTDLDRLERSDAVRLFVARATAAAPDFRVEPGSAAAVATICRRLDGIPLALEMAAARLRVMSVADLAARLDDRFRLLTATLRAVPTRQRTLRATIDWSWDLLGEPERIALRRLAACADGCGLAAAEAVLADGPVRREDVLDLLGRLVDRSLVVQRDGRYRLLESVAAYGAERLAEADGEDERRTRDRHVAYYVDFAEHADARLRGREQRHWLARFKAEAANVRAALAHAVRHGLAEEALRLVNALAWSWFLRGRFAEARRSFDLALTGGGTPERKAVARAWRAGMSQLLLDARDSDGQAAVKLCDAIEDPAGRARARWFTALGRAGFGDPAVTLDLADRAHAGFVELGDEWGEAAALSVRAEALLYRAKHDQARADALRARARFRELGDGWGRLQTTYVLGDLAETTGDYRAAERLREEGHRLADDLELWHDASKMLSRLGRTAVLTGDLDRARELHERARRLAVAHGYQRGEEFAEVGLGLVARRQGRPDDAEAHLRAWLDWCHRWEGDHGVAFILAELGFIAEQRGDADTARKLHREGLDHAGRTGDPRAVALACEGLAGAEALAGEHVRAARLLGVAAAARDAVGAPLPEAERGDVDRITEVVRAGLAPQAYDDAFGQGAAIITPADHQGADEPWPALIAHVSSL</sequence>
<evidence type="ECO:0000313" key="5">
    <source>
        <dbReference type="EMBL" id="RKT54679.1"/>
    </source>
</evidence>
<dbReference type="SUPFAM" id="SSF46894">
    <property type="entry name" value="C-terminal effector domain of the bipartite response regulators"/>
    <property type="match status" value="1"/>
</dbReference>
<reference evidence="5 6" key="1">
    <citation type="submission" date="2018-10" db="EMBL/GenBank/DDBJ databases">
        <title>Sequencing the genomes of 1000 actinobacteria strains.</title>
        <authorList>
            <person name="Klenk H.-P."/>
        </authorList>
    </citation>
    <scope>NUCLEOTIDE SEQUENCE [LARGE SCALE GENOMIC DNA]</scope>
    <source>
        <strain evidence="5 6">DSM 43800</strain>
    </source>
</reference>
<dbReference type="InterPro" id="IPR001867">
    <property type="entry name" value="OmpR/PhoB-type_DNA-bd"/>
</dbReference>
<evidence type="ECO:0000259" key="4">
    <source>
        <dbReference type="PROSITE" id="PS51755"/>
    </source>
</evidence>
<feature type="domain" description="OmpR/PhoB-type" evidence="4">
    <location>
        <begin position="1"/>
        <end position="96"/>
    </location>
</feature>
<dbReference type="InterPro" id="IPR036388">
    <property type="entry name" value="WH-like_DNA-bd_sf"/>
</dbReference>
<dbReference type="Pfam" id="PF03704">
    <property type="entry name" value="BTAD"/>
    <property type="match status" value="1"/>
</dbReference>
<dbReference type="Pfam" id="PF00486">
    <property type="entry name" value="Trans_reg_C"/>
    <property type="match status" value="1"/>
</dbReference>
<keyword evidence="2 3" id="KW-0238">DNA-binding</keyword>
<gene>
    <name evidence="5" type="ORF">C8E97_3326</name>
</gene>
<dbReference type="PROSITE" id="PS51755">
    <property type="entry name" value="OMPR_PHOB"/>
    <property type="match status" value="1"/>
</dbReference>
<dbReference type="PANTHER" id="PTHR47691">
    <property type="entry name" value="REGULATOR-RELATED"/>
    <property type="match status" value="1"/>
</dbReference>
<organism evidence="5 6">
    <name type="scientific">Saccharothrix australiensis</name>
    <dbReference type="NCBI Taxonomy" id="2072"/>
    <lineage>
        <taxon>Bacteria</taxon>
        <taxon>Bacillati</taxon>
        <taxon>Actinomycetota</taxon>
        <taxon>Actinomycetes</taxon>
        <taxon>Pseudonocardiales</taxon>
        <taxon>Pseudonocardiaceae</taxon>
        <taxon>Saccharothrix</taxon>
    </lineage>
</organism>
<dbReference type="Gene3D" id="3.40.50.300">
    <property type="entry name" value="P-loop containing nucleotide triphosphate hydrolases"/>
    <property type="match status" value="1"/>
</dbReference>
<comment type="similarity">
    <text evidence="1">Belongs to the AfsR/DnrI/RedD regulatory family.</text>
</comment>
<keyword evidence="6" id="KW-1185">Reference proteome</keyword>
<dbReference type="Pfam" id="PF13424">
    <property type="entry name" value="TPR_12"/>
    <property type="match status" value="1"/>
</dbReference>
<evidence type="ECO:0000256" key="1">
    <source>
        <dbReference type="ARBA" id="ARBA00005820"/>
    </source>
</evidence>
<dbReference type="GO" id="GO:0000160">
    <property type="term" value="P:phosphorelay signal transduction system"/>
    <property type="evidence" value="ECO:0007669"/>
    <property type="project" value="InterPro"/>
</dbReference>
<evidence type="ECO:0000256" key="3">
    <source>
        <dbReference type="PROSITE-ProRule" id="PRU01091"/>
    </source>
</evidence>
<dbReference type="GO" id="GO:0003677">
    <property type="term" value="F:DNA binding"/>
    <property type="evidence" value="ECO:0007669"/>
    <property type="project" value="UniProtKB-UniRule"/>
</dbReference>
<dbReference type="Proteomes" id="UP000282084">
    <property type="component" value="Unassembled WGS sequence"/>
</dbReference>